<comment type="caution">
    <text evidence="3">The sequence shown here is derived from an EMBL/GenBank/DDBJ whole genome shotgun (WGS) entry which is preliminary data.</text>
</comment>
<dbReference type="InterPro" id="IPR025422">
    <property type="entry name" value="TGA_domain"/>
</dbReference>
<evidence type="ECO:0000259" key="2">
    <source>
        <dbReference type="PROSITE" id="PS51806"/>
    </source>
</evidence>
<reference evidence="3 4" key="1">
    <citation type="submission" date="2024-01" db="EMBL/GenBank/DDBJ databases">
        <title>Genome assemblies of Stephania.</title>
        <authorList>
            <person name="Yang L."/>
        </authorList>
    </citation>
    <scope>NUCLEOTIDE SEQUENCE [LARGE SCALE GENOMIC DNA]</scope>
    <source>
        <strain evidence="3">QJT</strain>
        <tissue evidence="3">Leaf</tissue>
    </source>
</reference>
<dbReference type="PROSITE" id="PS51806">
    <property type="entry name" value="DOG1"/>
    <property type="match status" value="1"/>
</dbReference>
<dbReference type="PANTHER" id="PTHR46354:SF4">
    <property type="entry name" value="PROTEIN DOG1-LIKE 3"/>
    <property type="match status" value="1"/>
</dbReference>
<dbReference type="GO" id="GO:0006351">
    <property type="term" value="P:DNA-templated transcription"/>
    <property type="evidence" value="ECO:0007669"/>
    <property type="project" value="InterPro"/>
</dbReference>
<dbReference type="AlphaFoldDB" id="A0AAP0ESW5"/>
<feature type="region of interest" description="Disordered" evidence="1">
    <location>
        <begin position="188"/>
        <end position="221"/>
    </location>
</feature>
<organism evidence="3 4">
    <name type="scientific">Stephania japonica</name>
    <dbReference type="NCBI Taxonomy" id="461633"/>
    <lineage>
        <taxon>Eukaryota</taxon>
        <taxon>Viridiplantae</taxon>
        <taxon>Streptophyta</taxon>
        <taxon>Embryophyta</taxon>
        <taxon>Tracheophyta</taxon>
        <taxon>Spermatophyta</taxon>
        <taxon>Magnoliopsida</taxon>
        <taxon>Ranunculales</taxon>
        <taxon>Menispermaceae</taxon>
        <taxon>Menispermoideae</taxon>
        <taxon>Cissampelideae</taxon>
        <taxon>Stephania</taxon>
    </lineage>
</organism>
<proteinExistence type="predicted"/>
<dbReference type="Pfam" id="PF14144">
    <property type="entry name" value="DOG1"/>
    <property type="match status" value="1"/>
</dbReference>
<keyword evidence="4" id="KW-1185">Reference proteome</keyword>
<evidence type="ECO:0000313" key="3">
    <source>
        <dbReference type="EMBL" id="KAK9096078.1"/>
    </source>
</evidence>
<feature type="domain" description="DOG1" evidence="2">
    <location>
        <begin position="56"/>
        <end position="284"/>
    </location>
</feature>
<dbReference type="Proteomes" id="UP001417504">
    <property type="component" value="Unassembled WGS sequence"/>
</dbReference>
<accession>A0AAP0ESW5</accession>
<dbReference type="PANTHER" id="PTHR46354">
    <property type="entry name" value="DOG1 DOMAIN-CONTAINING PROTEIN"/>
    <property type="match status" value="1"/>
</dbReference>
<feature type="region of interest" description="Disordered" evidence="1">
    <location>
        <begin position="281"/>
        <end position="305"/>
    </location>
</feature>
<name>A0AAP0ESW5_9MAGN</name>
<protein>
    <recommendedName>
        <fullName evidence="2">DOG1 domain-containing protein</fullName>
    </recommendedName>
</protein>
<dbReference type="GO" id="GO:0043565">
    <property type="term" value="F:sequence-specific DNA binding"/>
    <property type="evidence" value="ECO:0007669"/>
    <property type="project" value="InterPro"/>
</dbReference>
<dbReference type="EMBL" id="JBBNAE010000009">
    <property type="protein sequence ID" value="KAK9096078.1"/>
    <property type="molecule type" value="Genomic_DNA"/>
</dbReference>
<evidence type="ECO:0000313" key="4">
    <source>
        <dbReference type="Proteomes" id="UP001417504"/>
    </source>
</evidence>
<gene>
    <name evidence="3" type="ORF">Sjap_021575</name>
</gene>
<sequence length="305" mass="34423">MLSIYNMIPILPMTPRVPSLATTIFSLSISTPMSEPPSSEAYLASALQDDGAAPEHESFQKFYERWITEQSHHLNDLITAASTVNNNDQQQEYLAVLVNRVHRHYEHYYKAKSQWVDRDVLPMLRAAWRSTLEDSFLWLGGWRPTMAFHLLYSKSGLQMETRLAELTQGLGIGNIDLGGLSPSQLRKTDELQRRTVREERAVSERMAERGGGGDGGGEEERVESAIKGMREGLVGVVKRADNLRLRTFKSVIELLTPIQAVHFLIAAAELHLKIREWGEKRDADQHRNQQDQQTRSQGGGPNGMC</sequence>
<dbReference type="InterPro" id="IPR051886">
    <property type="entry name" value="Seed_Dev/Stress_Resp_Reg"/>
</dbReference>
<feature type="compositionally biased region" description="Basic and acidic residues" evidence="1">
    <location>
        <begin position="188"/>
        <end position="208"/>
    </location>
</feature>
<evidence type="ECO:0000256" key="1">
    <source>
        <dbReference type="SAM" id="MobiDB-lite"/>
    </source>
</evidence>